<organism evidence="1 2">
    <name type="scientific">Brachionus plicatilis</name>
    <name type="common">Marine rotifer</name>
    <name type="synonym">Brachionus muelleri</name>
    <dbReference type="NCBI Taxonomy" id="10195"/>
    <lineage>
        <taxon>Eukaryota</taxon>
        <taxon>Metazoa</taxon>
        <taxon>Spiralia</taxon>
        <taxon>Gnathifera</taxon>
        <taxon>Rotifera</taxon>
        <taxon>Eurotatoria</taxon>
        <taxon>Monogononta</taxon>
        <taxon>Pseudotrocha</taxon>
        <taxon>Ploima</taxon>
        <taxon>Brachionidae</taxon>
        <taxon>Brachionus</taxon>
    </lineage>
</organism>
<gene>
    <name evidence="1" type="ORF">BpHYR1_022890</name>
</gene>
<accession>A0A3M7SG62</accession>
<protein>
    <submittedName>
        <fullName evidence="1">Uncharacterized protein</fullName>
    </submittedName>
</protein>
<sequence length="68" mass="8032">MSFFWGCEVGFNLIISIQKNLNNFFTKRDNLVLKKVPLYKFVYLVKKISSVCWKILKLIEILPFESDA</sequence>
<name>A0A3M7SG62_BRAPC</name>
<reference evidence="1 2" key="1">
    <citation type="journal article" date="2018" name="Sci. Rep.">
        <title>Genomic signatures of local adaptation to the degree of environmental predictability in rotifers.</title>
        <authorList>
            <person name="Franch-Gras L."/>
            <person name="Hahn C."/>
            <person name="Garcia-Roger E.M."/>
            <person name="Carmona M.J."/>
            <person name="Serra M."/>
            <person name="Gomez A."/>
        </authorList>
    </citation>
    <scope>NUCLEOTIDE SEQUENCE [LARGE SCALE GENOMIC DNA]</scope>
    <source>
        <strain evidence="1">HYR1</strain>
    </source>
</reference>
<evidence type="ECO:0000313" key="2">
    <source>
        <dbReference type="Proteomes" id="UP000276133"/>
    </source>
</evidence>
<dbReference type="EMBL" id="REGN01001422">
    <property type="protein sequence ID" value="RNA34761.1"/>
    <property type="molecule type" value="Genomic_DNA"/>
</dbReference>
<dbReference type="AlphaFoldDB" id="A0A3M7SG62"/>
<dbReference type="Proteomes" id="UP000276133">
    <property type="component" value="Unassembled WGS sequence"/>
</dbReference>
<proteinExistence type="predicted"/>
<comment type="caution">
    <text evidence="1">The sequence shown here is derived from an EMBL/GenBank/DDBJ whole genome shotgun (WGS) entry which is preliminary data.</text>
</comment>
<keyword evidence="2" id="KW-1185">Reference proteome</keyword>
<evidence type="ECO:0000313" key="1">
    <source>
        <dbReference type="EMBL" id="RNA34761.1"/>
    </source>
</evidence>